<evidence type="ECO:0000256" key="1">
    <source>
        <dbReference type="SAM" id="MobiDB-lite"/>
    </source>
</evidence>
<feature type="compositionally biased region" description="Low complexity" evidence="1">
    <location>
        <begin position="1625"/>
        <end position="1636"/>
    </location>
</feature>
<dbReference type="EMBL" id="MU167258">
    <property type="protein sequence ID" value="KAG0146624.1"/>
    <property type="molecule type" value="Genomic_DNA"/>
</dbReference>
<sequence>MSPTPKSDTSLVAPIQQKLIHKKVVTSTLVENPSVNLPFTNPAGQSCETVTSLKKVSKTRQPKKSAASSSAQSLEQPIPIPPAVIRPTPISASPTPPHYEPIKQRQKRKPTTTEEASVTTALALNGTHAQLAQGVPMKPASKVVEPRKPNSSQTQPVTDGIPIQIGPPSFRLIVSPPLEHEEPPRKKLKKLVPPKSPARSKLVSTSAISAPSMVNLLPPSKPTEVDWSRFDTSISSLSPTEIFAMYGSGTQKSKETNPPVHTAPKTSSRKKKSTSKIGVPSASALPVPDASENLVSQAAVPSVMLSNMAYVPNQGNLQQSQDSPADPSNHPPPVVQVPNEKQVQNTNSGVKKPIKKIPKLKKLPISDLPPSQQPSIETRILEPNSSRPSSGTQVFPPSIQQQPQAESVNMDVNPQPLSNPALILPSKEPPTRKLKRQLPSVVEPQAQLQPTSDQAGPHVAVPVILLETQPTKKVAWKKLKSTNHQDSSLPPSILPTSVLPAVTAPEPTPVFIPQMVPPSSVPDAQVQKAARVAKKPKSVPAHAGKLPSDQSAHVITLSPAADSQPTTEIPPSQVANLSQPSNSAAVLVPGASKPVKQKSKVANTQPMVEPASTLAPVPSLTPITINSTDTLAVSQPIPTLDHPRAKKKKSNSPSPVSSFELPSESVAPPPLTDDVALISKAPPKGKKAAKHPLTSSTTLPVIQQPNVDPPQTGLPPLPAQASDSASINRFIAQDSTDQQAAPPIMPNKLSRKPKNLKSAQPTQPPPDLPIPTQEDLPASATQNSTVSKPSGRSKRPKQPKPPVQQSESTTVSDAAQQPIMQVTTPDSCPPSNTAQQASLSVSDQPVVASQPVSARHNRTISTPAPNPIKPLPKPKNQKVTKRVVESVTNKSSLPAQLDTQSKDSKPAPIKNSKQIKKRKRLNKQSERRESPASSQLNASRAQTKKHKRAATWKPSHPTPTKKIAPNETIPAPTKTAHRIRQKRRRQSQINRVLSEAGSSRAPSESEYNSNIKGFDTQLNASSTNQAGVQNNGARQKVVLAQNNVEPRASVQVPVRYGEWKISLAADTVVPHATLQRMWKMLNEALRLGLAIPVESNVTATLTSPSPCAEAPKIIETQDPPMPKLVAPTPLNAVNSSTGSVQSMANVQSLVPSASGATTRIIEESRPEEVLPITTNSPNAPQDNTIRPIETFTSTCKDPPPPNSVVPDANEGLEAQIRRLSGRLLPKPDLLRQLDSEAEDDQSDNQRSEQDEEEEEEEKEKKTDRYRSKPPTTTYVDSSEEEDDRSSDDQVPNPALPEVSNTSSAFAILMPQDEVTQGSPEPTVLTQIKSVPFADSSPRHANYETSAGPTTADEINDIASDYTSSQDSGQQTAVMMALELERTEGLTSLREPPKRIGSGRQLRSATAAAASSSPSTISSKVWFDMLIWVDVSEFEGLKSSTDPFFFRFFYTPARQSSPSKSLDEIKKPHTRSAEATALAQEVTANPTVTTSQPVAFENANVQKKTLNVSLRDKDPSSDSNSPLNETTADDLSISSSEGFPSLHAPPNNHLTPVSHVNNSQSEEEIDQMALTPVPSIAAAVNDQDSTQQIVEPPVMTTNPPSSVSSPEESAAKTIDKPLKSIRESNKFSSSSDSNSDSDSIDKPPPSTQRVKALQKMSGNNHVQVSSSQPLIRTKTISIGLRDSNRSKRRKTLDAFTPDDFELLNHHHHSQPVTKLVSSDSSSSSSESDTDEDEELLNSGLPKSKLVGINKLKKGKKRQSMIEMWTKEEARNKKKLK</sequence>
<gene>
    <name evidence="2" type="ORF">CROQUDRAFT_133024</name>
</gene>
<proteinExistence type="predicted"/>
<feature type="region of interest" description="Disordered" evidence="1">
    <location>
        <begin position="1234"/>
        <end position="1320"/>
    </location>
</feature>
<feature type="compositionally biased region" description="Polar residues" evidence="1">
    <location>
        <begin position="807"/>
        <end position="843"/>
    </location>
</feature>
<name>A0A9P6NII5_9BASI</name>
<feature type="compositionally biased region" description="Polar residues" evidence="1">
    <location>
        <begin position="1547"/>
        <end position="1559"/>
    </location>
</feature>
<accession>A0A9P6NII5</accession>
<evidence type="ECO:0000313" key="2">
    <source>
        <dbReference type="EMBL" id="KAG0146624.1"/>
    </source>
</evidence>
<dbReference type="OrthoDB" id="10522920at2759"/>
<feature type="region of interest" description="Disordered" evidence="1">
    <location>
        <begin position="1505"/>
        <end position="1688"/>
    </location>
</feature>
<feature type="compositionally biased region" description="Polar residues" evidence="1">
    <location>
        <begin position="886"/>
        <end position="899"/>
    </location>
</feature>
<organism evidence="2 3">
    <name type="scientific">Cronartium quercuum f. sp. fusiforme G11</name>
    <dbReference type="NCBI Taxonomy" id="708437"/>
    <lineage>
        <taxon>Eukaryota</taxon>
        <taxon>Fungi</taxon>
        <taxon>Dikarya</taxon>
        <taxon>Basidiomycota</taxon>
        <taxon>Pucciniomycotina</taxon>
        <taxon>Pucciniomycetes</taxon>
        <taxon>Pucciniales</taxon>
        <taxon>Coleosporiaceae</taxon>
        <taxon>Cronartium</taxon>
    </lineage>
</organism>
<feature type="compositionally biased region" description="Basic residues" evidence="1">
    <location>
        <begin position="352"/>
        <end position="362"/>
    </location>
</feature>
<feature type="compositionally biased region" description="Basic residues" evidence="1">
    <location>
        <begin position="913"/>
        <end position="922"/>
    </location>
</feature>
<feature type="region of interest" description="Disordered" evidence="1">
    <location>
        <begin position="311"/>
        <end position="455"/>
    </location>
</feature>
<feature type="region of interest" description="Disordered" evidence="1">
    <location>
        <begin position="534"/>
        <end position="1010"/>
    </location>
</feature>
<feature type="compositionally biased region" description="Polar residues" evidence="1">
    <location>
        <begin position="693"/>
        <end position="706"/>
    </location>
</feature>
<feature type="region of interest" description="Disordered" evidence="1">
    <location>
        <begin position="1704"/>
        <end position="1775"/>
    </location>
</feature>
<feature type="compositionally biased region" description="Polar residues" evidence="1">
    <location>
        <begin position="313"/>
        <end position="323"/>
    </location>
</feature>
<comment type="caution">
    <text evidence="2">The sequence shown here is derived from an EMBL/GenBank/DDBJ whole genome shotgun (WGS) entry which is preliminary data.</text>
</comment>
<feature type="region of interest" description="Disordered" evidence="1">
    <location>
        <begin position="1388"/>
        <end position="1409"/>
    </location>
</feature>
<feature type="compositionally biased region" description="Polar residues" evidence="1">
    <location>
        <begin position="40"/>
        <end position="54"/>
    </location>
</feature>
<feature type="compositionally biased region" description="Polar residues" evidence="1">
    <location>
        <begin position="1516"/>
        <end position="1525"/>
    </location>
</feature>
<keyword evidence="3" id="KW-1185">Reference proteome</keyword>
<feature type="compositionally biased region" description="Polar residues" evidence="1">
    <location>
        <begin position="383"/>
        <end position="418"/>
    </location>
</feature>
<feature type="compositionally biased region" description="Polar residues" evidence="1">
    <location>
        <begin position="721"/>
        <end position="739"/>
    </location>
</feature>
<feature type="compositionally biased region" description="Polar residues" evidence="1">
    <location>
        <begin position="621"/>
        <end position="637"/>
    </location>
</feature>
<feature type="compositionally biased region" description="Polar residues" evidence="1">
    <location>
        <begin position="339"/>
        <end position="349"/>
    </location>
</feature>
<feature type="compositionally biased region" description="Polar residues" evidence="1">
    <location>
        <begin position="1655"/>
        <end position="1675"/>
    </location>
</feature>
<protein>
    <submittedName>
        <fullName evidence="2">Uncharacterized protein</fullName>
    </submittedName>
</protein>
<feature type="compositionally biased region" description="Low complexity" evidence="1">
    <location>
        <begin position="1591"/>
        <end position="1607"/>
    </location>
</feature>
<feature type="compositionally biased region" description="Polar residues" evidence="1">
    <location>
        <begin position="996"/>
        <end position="1010"/>
    </location>
</feature>
<feature type="region of interest" description="Disordered" evidence="1">
    <location>
        <begin position="40"/>
        <end position="117"/>
    </location>
</feature>
<feature type="region of interest" description="Disordered" evidence="1">
    <location>
        <begin position="141"/>
        <end position="204"/>
    </location>
</feature>
<reference evidence="2" key="1">
    <citation type="submission" date="2013-11" db="EMBL/GenBank/DDBJ databases">
        <title>Genome sequence of the fusiform rust pathogen reveals effectors for host alternation and coevolution with pine.</title>
        <authorList>
            <consortium name="DOE Joint Genome Institute"/>
            <person name="Smith K."/>
            <person name="Pendleton A."/>
            <person name="Kubisiak T."/>
            <person name="Anderson C."/>
            <person name="Salamov A."/>
            <person name="Aerts A."/>
            <person name="Riley R."/>
            <person name="Clum A."/>
            <person name="Lindquist E."/>
            <person name="Ence D."/>
            <person name="Campbell M."/>
            <person name="Kronenberg Z."/>
            <person name="Feau N."/>
            <person name="Dhillon B."/>
            <person name="Hamelin R."/>
            <person name="Burleigh J."/>
            <person name="Smith J."/>
            <person name="Yandell M."/>
            <person name="Nelson C."/>
            <person name="Grigoriev I."/>
            <person name="Davis J."/>
        </authorList>
    </citation>
    <scope>NUCLEOTIDE SEQUENCE</scope>
    <source>
        <strain evidence="2">G11</strain>
    </source>
</reference>
<feature type="compositionally biased region" description="Low complexity" evidence="1">
    <location>
        <begin position="1716"/>
        <end position="1725"/>
    </location>
</feature>
<feature type="compositionally biased region" description="Basic and acidic residues" evidence="1">
    <location>
        <begin position="1608"/>
        <end position="1624"/>
    </location>
</feature>
<dbReference type="Proteomes" id="UP000886653">
    <property type="component" value="Unassembled WGS sequence"/>
</dbReference>
<feature type="compositionally biased region" description="Polar residues" evidence="1">
    <location>
        <begin position="931"/>
        <end position="941"/>
    </location>
</feature>
<feature type="region of interest" description="Disordered" evidence="1">
    <location>
        <begin position="245"/>
        <end position="290"/>
    </location>
</feature>
<feature type="compositionally biased region" description="Basic residues" evidence="1">
    <location>
        <begin position="975"/>
        <end position="986"/>
    </location>
</feature>
<feature type="compositionally biased region" description="Pro residues" evidence="1">
    <location>
        <begin position="864"/>
        <end position="873"/>
    </location>
</feature>
<evidence type="ECO:0000313" key="3">
    <source>
        <dbReference type="Proteomes" id="UP000886653"/>
    </source>
</evidence>
<feature type="compositionally biased region" description="Polar residues" evidence="1">
    <location>
        <begin position="561"/>
        <end position="584"/>
    </location>
</feature>